<dbReference type="EMBL" id="CAFBMJ010000092">
    <property type="protein sequence ID" value="CAB4907833.1"/>
    <property type="molecule type" value="Genomic_DNA"/>
</dbReference>
<evidence type="ECO:0000313" key="2">
    <source>
        <dbReference type="EMBL" id="CAB4907833.1"/>
    </source>
</evidence>
<protein>
    <submittedName>
        <fullName evidence="2">Unannotated protein</fullName>
    </submittedName>
</protein>
<organism evidence="2">
    <name type="scientific">freshwater metagenome</name>
    <dbReference type="NCBI Taxonomy" id="449393"/>
    <lineage>
        <taxon>unclassified sequences</taxon>
        <taxon>metagenomes</taxon>
        <taxon>ecological metagenomes</taxon>
    </lineage>
</organism>
<dbReference type="AlphaFoldDB" id="A0A6J7GU71"/>
<feature type="compositionally biased region" description="Polar residues" evidence="1">
    <location>
        <begin position="93"/>
        <end position="113"/>
    </location>
</feature>
<evidence type="ECO:0000256" key="1">
    <source>
        <dbReference type="SAM" id="MobiDB-lite"/>
    </source>
</evidence>
<feature type="compositionally biased region" description="Polar residues" evidence="1">
    <location>
        <begin position="151"/>
        <end position="160"/>
    </location>
</feature>
<feature type="region of interest" description="Disordered" evidence="1">
    <location>
        <begin position="93"/>
        <end position="160"/>
    </location>
</feature>
<name>A0A6J7GU71_9ZZZZ</name>
<feature type="region of interest" description="Disordered" evidence="1">
    <location>
        <begin position="59"/>
        <end position="79"/>
    </location>
</feature>
<gene>
    <name evidence="2" type="ORF">UFOPK3573_01033</name>
</gene>
<proteinExistence type="predicted"/>
<accession>A0A6J7GU71</accession>
<feature type="region of interest" description="Disordered" evidence="1">
    <location>
        <begin position="1"/>
        <end position="24"/>
    </location>
</feature>
<feature type="compositionally biased region" description="Low complexity" evidence="1">
    <location>
        <begin position="135"/>
        <end position="150"/>
    </location>
</feature>
<feature type="compositionally biased region" description="Polar residues" evidence="1">
    <location>
        <begin position="123"/>
        <end position="133"/>
    </location>
</feature>
<reference evidence="2" key="1">
    <citation type="submission" date="2020-05" db="EMBL/GenBank/DDBJ databases">
        <authorList>
            <person name="Chiriac C."/>
            <person name="Salcher M."/>
            <person name="Ghai R."/>
            <person name="Kavagutti S V."/>
        </authorList>
    </citation>
    <scope>NUCLEOTIDE SEQUENCE</scope>
</reference>
<sequence length="160" mass="16567">MSPRSYGISNSTTTEMARMRSPIVRNKSSIPAPVTAEIATEPGWLPTNSSATSDAMSALLNTNSSGTSPAPMSVSTSRTAKICPAGSTAVESTTWMSRSPSTATSSVLLNDSTRPCGRRRTKPTVSLTNTGSPPGSASRRVVGSSVANNRFSTNTPASVR</sequence>